<evidence type="ECO:0000259" key="7">
    <source>
        <dbReference type="PROSITE" id="PS50109"/>
    </source>
</evidence>
<name>X1U2M5_9ZZZZ</name>
<dbReference type="InterPro" id="IPR004358">
    <property type="entry name" value="Sig_transdc_His_kin-like_C"/>
</dbReference>
<keyword evidence="3" id="KW-0547">Nucleotide-binding</keyword>
<gene>
    <name evidence="8" type="ORF">S12H4_29008</name>
</gene>
<evidence type="ECO:0000256" key="4">
    <source>
        <dbReference type="ARBA" id="ARBA00022777"/>
    </source>
</evidence>
<keyword evidence="5" id="KW-0067">ATP-binding</keyword>
<organism evidence="8">
    <name type="scientific">marine sediment metagenome</name>
    <dbReference type="NCBI Taxonomy" id="412755"/>
    <lineage>
        <taxon>unclassified sequences</taxon>
        <taxon>metagenomes</taxon>
        <taxon>ecological metagenomes</taxon>
    </lineage>
</organism>
<sequence length="72" mass="8058">GGAVIEIRDTGKGIKQGKEIFKPGFTTKKYGWGLGLVLTKRIVEQYHKGKLVLKRTDSRGTTFQIIIPKVEK</sequence>
<dbReference type="Gene3D" id="3.30.565.10">
    <property type="entry name" value="Histidine kinase-like ATPase, C-terminal domain"/>
    <property type="match status" value="1"/>
</dbReference>
<proteinExistence type="predicted"/>
<keyword evidence="1" id="KW-0597">Phosphoprotein</keyword>
<keyword evidence="2" id="KW-0808">Transferase</keyword>
<dbReference type="InterPro" id="IPR003594">
    <property type="entry name" value="HATPase_dom"/>
</dbReference>
<evidence type="ECO:0000256" key="3">
    <source>
        <dbReference type="ARBA" id="ARBA00022741"/>
    </source>
</evidence>
<dbReference type="EMBL" id="BARW01016695">
    <property type="protein sequence ID" value="GAI94055.1"/>
    <property type="molecule type" value="Genomic_DNA"/>
</dbReference>
<dbReference type="GO" id="GO:0000160">
    <property type="term" value="P:phosphorelay signal transduction system"/>
    <property type="evidence" value="ECO:0007669"/>
    <property type="project" value="UniProtKB-KW"/>
</dbReference>
<accession>X1U2M5</accession>
<evidence type="ECO:0000256" key="6">
    <source>
        <dbReference type="ARBA" id="ARBA00023012"/>
    </source>
</evidence>
<dbReference type="PROSITE" id="PS50109">
    <property type="entry name" value="HIS_KIN"/>
    <property type="match status" value="1"/>
</dbReference>
<feature type="non-terminal residue" evidence="8">
    <location>
        <position position="1"/>
    </location>
</feature>
<dbReference type="GO" id="GO:0016301">
    <property type="term" value="F:kinase activity"/>
    <property type="evidence" value="ECO:0007669"/>
    <property type="project" value="UniProtKB-KW"/>
</dbReference>
<keyword evidence="4" id="KW-0418">Kinase</keyword>
<dbReference type="PANTHER" id="PTHR43065:SF10">
    <property type="entry name" value="PEROXIDE STRESS-ACTIVATED HISTIDINE KINASE MAK3"/>
    <property type="match status" value="1"/>
</dbReference>
<dbReference type="SUPFAM" id="SSF55874">
    <property type="entry name" value="ATPase domain of HSP90 chaperone/DNA topoisomerase II/histidine kinase"/>
    <property type="match status" value="1"/>
</dbReference>
<dbReference type="AlphaFoldDB" id="X1U2M5"/>
<dbReference type="Pfam" id="PF02518">
    <property type="entry name" value="HATPase_c"/>
    <property type="match status" value="1"/>
</dbReference>
<dbReference type="GO" id="GO:0005524">
    <property type="term" value="F:ATP binding"/>
    <property type="evidence" value="ECO:0007669"/>
    <property type="project" value="UniProtKB-KW"/>
</dbReference>
<protein>
    <recommendedName>
        <fullName evidence="7">Histidine kinase domain-containing protein</fullName>
    </recommendedName>
</protein>
<reference evidence="8" key="1">
    <citation type="journal article" date="2014" name="Front. Microbiol.">
        <title>High frequency of phylogenetically diverse reductive dehalogenase-homologous genes in deep subseafloor sedimentary metagenomes.</title>
        <authorList>
            <person name="Kawai M."/>
            <person name="Futagami T."/>
            <person name="Toyoda A."/>
            <person name="Takaki Y."/>
            <person name="Nishi S."/>
            <person name="Hori S."/>
            <person name="Arai W."/>
            <person name="Tsubouchi T."/>
            <person name="Morono Y."/>
            <person name="Uchiyama I."/>
            <person name="Ito T."/>
            <person name="Fujiyama A."/>
            <person name="Inagaki F."/>
            <person name="Takami H."/>
        </authorList>
    </citation>
    <scope>NUCLEOTIDE SEQUENCE</scope>
    <source>
        <strain evidence="8">Expedition CK06-06</strain>
    </source>
</reference>
<dbReference type="PRINTS" id="PR00344">
    <property type="entry name" value="BCTRLSENSOR"/>
</dbReference>
<evidence type="ECO:0000256" key="5">
    <source>
        <dbReference type="ARBA" id="ARBA00022840"/>
    </source>
</evidence>
<evidence type="ECO:0000256" key="2">
    <source>
        <dbReference type="ARBA" id="ARBA00022679"/>
    </source>
</evidence>
<feature type="domain" description="Histidine kinase" evidence="7">
    <location>
        <begin position="1"/>
        <end position="71"/>
    </location>
</feature>
<evidence type="ECO:0000313" key="8">
    <source>
        <dbReference type="EMBL" id="GAI94055.1"/>
    </source>
</evidence>
<evidence type="ECO:0000256" key="1">
    <source>
        <dbReference type="ARBA" id="ARBA00022553"/>
    </source>
</evidence>
<comment type="caution">
    <text evidence="8">The sequence shown here is derived from an EMBL/GenBank/DDBJ whole genome shotgun (WGS) entry which is preliminary data.</text>
</comment>
<keyword evidence="6" id="KW-0902">Two-component regulatory system</keyword>
<dbReference type="PANTHER" id="PTHR43065">
    <property type="entry name" value="SENSOR HISTIDINE KINASE"/>
    <property type="match status" value="1"/>
</dbReference>
<dbReference type="InterPro" id="IPR036890">
    <property type="entry name" value="HATPase_C_sf"/>
</dbReference>
<dbReference type="InterPro" id="IPR005467">
    <property type="entry name" value="His_kinase_dom"/>
</dbReference>